<dbReference type="PANTHER" id="PTHR30590">
    <property type="entry name" value="INNER MEMBRANE PROTEIN"/>
    <property type="match status" value="1"/>
</dbReference>
<keyword evidence="1" id="KW-1133">Transmembrane helix</keyword>
<keyword evidence="1" id="KW-0812">Transmembrane</keyword>
<dbReference type="Proteomes" id="UP000250928">
    <property type="component" value="Unassembled WGS sequence"/>
</dbReference>
<dbReference type="PANTHER" id="PTHR30590:SF2">
    <property type="entry name" value="INNER MEMBRANE PROTEIN"/>
    <property type="match status" value="1"/>
</dbReference>
<dbReference type="Pfam" id="PF04235">
    <property type="entry name" value="DUF418"/>
    <property type="match status" value="1"/>
</dbReference>
<feature type="transmembrane region" description="Helical" evidence="1">
    <location>
        <begin position="12"/>
        <end position="31"/>
    </location>
</feature>
<organism evidence="3 4">
    <name type="scientific">Candidatus Sedimenticola endophacoides</name>
    <dbReference type="NCBI Taxonomy" id="2548426"/>
    <lineage>
        <taxon>Bacteria</taxon>
        <taxon>Pseudomonadati</taxon>
        <taxon>Pseudomonadota</taxon>
        <taxon>Gammaproteobacteria</taxon>
        <taxon>Chromatiales</taxon>
        <taxon>Sedimenticolaceae</taxon>
        <taxon>Sedimenticola</taxon>
    </lineage>
</organism>
<feature type="domain" description="DUF418" evidence="2">
    <location>
        <begin position="253"/>
        <end position="412"/>
    </location>
</feature>
<keyword evidence="1" id="KW-0472">Membrane</keyword>
<comment type="caution">
    <text evidence="3">The sequence shown here is derived from an EMBL/GenBank/DDBJ whole genome shotgun (WGS) entry which is preliminary data.</text>
</comment>
<evidence type="ECO:0000259" key="2">
    <source>
        <dbReference type="Pfam" id="PF04235"/>
    </source>
</evidence>
<feature type="transmembrane region" description="Helical" evidence="1">
    <location>
        <begin position="51"/>
        <end position="80"/>
    </location>
</feature>
<sequence length="435" mass="48096">MNPDQRIPELDVLRGFAVLGIFYINIVYFALPADAIDMPLLYGESDGLNYLGWWLGSQFLEGAMFALFSMLFGASALILLDENRLRGADGTRGIERYYRRNLWLIAFGLVHAFLLLSPTEILFTYGILGLFLFPLRRLGPGVLLAAGLSLALGGTVAPPLFSSDSGDGEGGGATAFDVARFVAENPELNHKEMLRGFHQQARRAMREEVELYRSGYGVIFMENGEQAIQQQTEHLYRSNLFDAGGMMLVGMALMKWGVLSGTRSALFYLALAIIGHGAALAMRLPIVLDAISYGFPPRLALESSSVRHALARLPLALGHIGLLMLLCRGRHLRWLSKALSAAGRLALSNYLLQSVFAVTLFYGFGFALFAHLERYQVALTAVLFGLLQIIGSLLWLHYFRLGPVEWLWRRLTGTDRQLLFDGAVPPPSGEVTHRV</sequence>
<gene>
    <name evidence="3" type="ORF">C3L24_06195</name>
</gene>
<feature type="transmembrane region" description="Helical" evidence="1">
    <location>
        <begin position="265"/>
        <end position="288"/>
    </location>
</feature>
<feature type="transmembrane region" description="Helical" evidence="1">
    <location>
        <begin position="138"/>
        <end position="157"/>
    </location>
</feature>
<evidence type="ECO:0000313" key="4">
    <source>
        <dbReference type="Proteomes" id="UP000250928"/>
    </source>
</evidence>
<protein>
    <recommendedName>
        <fullName evidence="2">DUF418 domain-containing protein</fullName>
    </recommendedName>
</protein>
<dbReference type="InterPro" id="IPR052529">
    <property type="entry name" value="Bact_Transport_Assoc"/>
</dbReference>
<feature type="transmembrane region" description="Helical" evidence="1">
    <location>
        <begin position="309"/>
        <end position="331"/>
    </location>
</feature>
<feature type="transmembrane region" description="Helical" evidence="1">
    <location>
        <begin position="101"/>
        <end position="132"/>
    </location>
</feature>
<dbReference type="AlphaFoldDB" id="A0A657Q3H1"/>
<evidence type="ECO:0000256" key="1">
    <source>
        <dbReference type="SAM" id="Phobius"/>
    </source>
</evidence>
<dbReference type="EMBL" id="PQCO01000181">
    <property type="protein sequence ID" value="PUE02374.1"/>
    <property type="molecule type" value="Genomic_DNA"/>
</dbReference>
<feature type="transmembrane region" description="Helical" evidence="1">
    <location>
        <begin position="351"/>
        <end position="370"/>
    </location>
</feature>
<evidence type="ECO:0000313" key="3">
    <source>
        <dbReference type="EMBL" id="PUE02374.1"/>
    </source>
</evidence>
<proteinExistence type="predicted"/>
<dbReference type="InterPro" id="IPR007349">
    <property type="entry name" value="DUF418"/>
</dbReference>
<accession>A0A657Q3H1</accession>
<name>A0A657Q3H1_9GAMM</name>
<feature type="transmembrane region" description="Helical" evidence="1">
    <location>
        <begin position="377"/>
        <end position="398"/>
    </location>
</feature>
<reference evidence="3 4" key="1">
    <citation type="submission" date="2018-01" db="EMBL/GenBank/DDBJ databases">
        <title>Novel co-symbiosis in the lucinid bivalve Phacoides pectinatus.</title>
        <authorList>
            <person name="Lim S.J."/>
            <person name="Davis B.G."/>
            <person name="Gill D.E."/>
            <person name="Engel A.S."/>
            <person name="Anderson L.C."/>
            <person name="Campbell B.J."/>
        </authorList>
    </citation>
    <scope>NUCLEOTIDE SEQUENCE [LARGE SCALE GENOMIC DNA]</scope>
    <source>
        <strain evidence="3">N3_P5</strain>
    </source>
</reference>